<protein>
    <submittedName>
        <fullName evidence="2">Uncharacterized protein</fullName>
    </submittedName>
</protein>
<reference evidence="2 3" key="1">
    <citation type="journal article" date="2013" name="Genome Announc.">
        <title>Complete Genome Sequences of Five Paenibacillus larvae Bacteriophages.</title>
        <authorList>
            <person name="Sheflo M.A."/>
            <person name="Gardner A.V."/>
            <person name="Merrill B.D."/>
            <person name="Fisher J.N."/>
            <person name="Lunt B.L."/>
            <person name="Breakwell D.P."/>
            <person name="Grose J.H."/>
            <person name="Burnett S.H."/>
        </authorList>
    </citation>
    <scope>NUCLEOTIDE SEQUENCE [LARGE SCALE GENOMIC DNA]</scope>
</reference>
<evidence type="ECO:0000256" key="1">
    <source>
        <dbReference type="SAM" id="Coils"/>
    </source>
</evidence>
<organism evidence="2 3">
    <name type="scientific">Brevibacillus phage Davies</name>
    <dbReference type="NCBI Taxonomy" id="1296662"/>
    <lineage>
        <taxon>Viruses</taxon>
        <taxon>Duplodnaviria</taxon>
        <taxon>Heunggongvirae</taxon>
        <taxon>Uroviricota</taxon>
        <taxon>Caudoviricetes</taxon>
        <taxon>Abouovirus</taxon>
        <taxon>Abouovirus davies</taxon>
    </lineage>
</organism>
<name>S5MCG6_9CAUD</name>
<gene>
    <name evidence="2" type="ORF">DAVIES_32</name>
</gene>
<evidence type="ECO:0000313" key="3">
    <source>
        <dbReference type="Proteomes" id="UP000015095"/>
    </source>
</evidence>
<dbReference type="EMBL" id="KC595518">
    <property type="protein sequence ID" value="AGR47564.1"/>
    <property type="molecule type" value="Genomic_DNA"/>
</dbReference>
<dbReference type="OrthoDB" id="31472at10239"/>
<accession>S5MCG6</accession>
<keyword evidence="3" id="KW-1185">Reference proteome</keyword>
<keyword evidence="1" id="KW-0175">Coiled coil</keyword>
<dbReference type="Proteomes" id="UP000015095">
    <property type="component" value="Segment"/>
</dbReference>
<dbReference type="RefSeq" id="YP_008858667.1">
    <property type="nucleotide sequence ID" value="NC_022980.1"/>
</dbReference>
<dbReference type="KEGG" id="vg:18989734"/>
<feature type="coiled-coil region" evidence="1">
    <location>
        <begin position="88"/>
        <end position="122"/>
    </location>
</feature>
<sequence>MQTIGRKIYYDMVTGNILVDTGELAGAVRETTIEEDFQAYVVLSERVKTSVGCIQLEYGQFADNFSKGYSYHINTETEEIVWNLTPPQVEEQEREKTLQEKMESLEKENADLRKQIETLAGTVDYILEV</sequence>
<proteinExistence type="predicted"/>
<evidence type="ECO:0000313" key="2">
    <source>
        <dbReference type="EMBL" id="AGR47564.1"/>
    </source>
</evidence>
<dbReference type="GeneID" id="18989734"/>